<dbReference type="InterPro" id="IPR039421">
    <property type="entry name" value="Type_1_exporter"/>
</dbReference>
<feature type="transmembrane region" description="Helical" evidence="7">
    <location>
        <begin position="67"/>
        <end position="85"/>
    </location>
</feature>
<proteinExistence type="predicted"/>
<dbReference type="PROSITE" id="PS50929">
    <property type="entry name" value="ABC_TM1F"/>
    <property type="match status" value="1"/>
</dbReference>
<dbReference type="InterPro" id="IPR003593">
    <property type="entry name" value="AAA+_ATPase"/>
</dbReference>
<dbReference type="SUPFAM" id="SSF52540">
    <property type="entry name" value="P-loop containing nucleoside triphosphate hydrolases"/>
    <property type="match status" value="1"/>
</dbReference>
<dbReference type="PANTHER" id="PTHR24221:SF653">
    <property type="entry name" value="TRANSPORT ATP-BINDING PROTEIN CYDC"/>
    <property type="match status" value="1"/>
</dbReference>
<name>A0A9D1FIZ9_9BACT</name>
<evidence type="ECO:0000256" key="5">
    <source>
        <dbReference type="ARBA" id="ARBA00022989"/>
    </source>
</evidence>
<dbReference type="AlphaFoldDB" id="A0A9D1FIZ9"/>
<evidence type="ECO:0000313" key="11">
    <source>
        <dbReference type="Proteomes" id="UP000886865"/>
    </source>
</evidence>
<dbReference type="GO" id="GO:0034040">
    <property type="term" value="F:ATPase-coupled lipid transmembrane transporter activity"/>
    <property type="evidence" value="ECO:0007669"/>
    <property type="project" value="TreeGrafter"/>
</dbReference>
<dbReference type="SUPFAM" id="SSF90123">
    <property type="entry name" value="ABC transporter transmembrane region"/>
    <property type="match status" value="1"/>
</dbReference>
<dbReference type="GO" id="GO:0140359">
    <property type="term" value="F:ABC-type transporter activity"/>
    <property type="evidence" value="ECO:0007669"/>
    <property type="project" value="InterPro"/>
</dbReference>
<dbReference type="InterPro" id="IPR003439">
    <property type="entry name" value="ABC_transporter-like_ATP-bd"/>
</dbReference>
<dbReference type="InterPro" id="IPR011527">
    <property type="entry name" value="ABC1_TM_dom"/>
</dbReference>
<dbReference type="PANTHER" id="PTHR24221">
    <property type="entry name" value="ATP-BINDING CASSETTE SUB-FAMILY B"/>
    <property type="match status" value="1"/>
</dbReference>
<evidence type="ECO:0000313" key="10">
    <source>
        <dbReference type="EMBL" id="HIS74582.1"/>
    </source>
</evidence>
<sequence length="583" mass="66584">MFIADFFDFIDTHAKKYRTKLAMLILSSTVAGCFEFAGLSLIWIFVLLLTKNSIETPFFHFNNSSKVALFLGIAVAIIYILKDIFMIAHINFQNMLLADISDSIFKKNYSCFISQNYLTISKIAPSDKLRILDNSLTTIINGFLGAVLSFFANSIVALGIISYLFIKFRATAIIIGLFIFTIWYFESKYFKNRSKLYGEKSHIAERNKHNFTLSTINAQKDIVIYNKRNNFTKEAYKLQKISSYQKRKIQTNLQIPTYITEIGVMGAFVLFVVLMLLNNHTNAELGAGLAALAAVILRIVPNINKIQNCIQGINSTKAELIWFKNMTSPIYNNTENTFHTNEKLPFEECIEFTNVNFCYEKENYALKDVNFKIYKNEFIGIIGPSGSGKTTLFNLLCGLFEPYSGEIKTDNKILKQNDIKLWQNNISILSQDYSLPFDTVWQNVALEPNAKANKDEGRITEALKAANIYDEIQNNIFKNVNELSCGQRHRVALARVFYFNRDIIMLDEATSALDVQTENEISKSIESIKGKKTIIAIAHRLTTLKNCDRIIYMNKGKIVDIGTFLELENKHPTFKELIKLSQF</sequence>
<evidence type="ECO:0000256" key="7">
    <source>
        <dbReference type="SAM" id="Phobius"/>
    </source>
</evidence>
<keyword evidence="2 7" id="KW-0812">Transmembrane</keyword>
<dbReference type="InterPro" id="IPR027417">
    <property type="entry name" value="P-loop_NTPase"/>
</dbReference>
<dbReference type="GO" id="GO:0016887">
    <property type="term" value="F:ATP hydrolysis activity"/>
    <property type="evidence" value="ECO:0007669"/>
    <property type="project" value="InterPro"/>
</dbReference>
<dbReference type="Proteomes" id="UP000886865">
    <property type="component" value="Unassembled WGS sequence"/>
</dbReference>
<keyword evidence="4 10" id="KW-0067">ATP-binding</keyword>
<organism evidence="10 11">
    <name type="scientific">Candidatus Galligastranaerophilus intestinavium</name>
    <dbReference type="NCBI Taxonomy" id="2840836"/>
    <lineage>
        <taxon>Bacteria</taxon>
        <taxon>Candidatus Galligastranaerophilus</taxon>
    </lineage>
</organism>
<dbReference type="CDD" id="cd03228">
    <property type="entry name" value="ABCC_MRP_Like"/>
    <property type="match status" value="1"/>
</dbReference>
<feature type="domain" description="ABC transporter" evidence="8">
    <location>
        <begin position="350"/>
        <end position="580"/>
    </location>
</feature>
<dbReference type="EMBL" id="DVJQ01000049">
    <property type="protein sequence ID" value="HIS74582.1"/>
    <property type="molecule type" value="Genomic_DNA"/>
</dbReference>
<dbReference type="Gene3D" id="3.40.50.300">
    <property type="entry name" value="P-loop containing nucleotide triphosphate hydrolases"/>
    <property type="match status" value="1"/>
</dbReference>
<evidence type="ECO:0000256" key="3">
    <source>
        <dbReference type="ARBA" id="ARBA00022741"/>
    </source>
</evidence>
<dbReference type="SMART" id="SM00382">
    <property type="entry name" value="AAA"/>
    <property type="match status" value="1"/>
</dbReference>
<evidence type="ECO:0000256" key="4">
    <source>
        <dbReference type="ARBA" id="ARBA00022840"/>
    </source>
</evidence>
<evidence type="ECO:0000256" key="1">
    <source>
        <dbReference type="ARBA" id="ARBA00004651"/>
    </source>
</evidence>
<dbReference type="GO" id="GO:0005524">
    <property type="term" value="F:ATP binding"/>
    <property type="evidence" value="ECO:0007669"/>
    <property type="project" value="UniProtKB-KW"/>
</dbReference>
<evidence type="ECO:0000256" key="2">
    <source>
        <dbReference type="ARBA" id="ARBA00022692"/>
    </source>
</evidence>
<keyword evidence="6 7" id="KW-0472">Membrane</keyword>
<keyword evidence="3" id="KW-0547">Nucleotide-binding</keyword>
<evidence type="ECO:0000259" key="8">
    <source>
        <dbReference type="PROSITE" id="PS50893"/>
    </source>
</evidence>
<dbReference type="GO" id="GO:0005886">
    <property type="term" value="C:plasma membrane"/>
    <property type="evidence" value="ECO:0007669"/>
    <property type="project" value="UniProtKB-SubCell"/>
</dbReference>
<comment type="caution">
    <text evidence="10">The sequence shown here is derived from an EMBL/GenBank/DDBJ whole genome shotgun (WGS) entry which is preliminary data.</text>
</comment>
<gene>
    <name evidence="10" type="ORF">IAA86_06145</name>
</gene>
<comment type="subcellular location">
    <subcellularLocation>
        <location evidence="1">Cell membrane</location>
        <topology evidence="1">Multi-pass membrane protein</topology>
    </subcellularLocation>
</comment>
<dbReference type="Gene3D" id="1.20.1560.10">
    <property type="entry name" value="ABC transporter type 1, transmembrane domain"/>
    <property type="match status" value="1"/>
</dbReference>
<evidence type="ECO:0000259" key="9">
    <source>
        <dbReference type="PROSITE" id="PS50929"/>
    </source>
</evidence>
<reference evidence="10" key="2">
    <citation type="journal article" date="2021" name="PeerJ">
        <title>Extensive microbial diversity within the chicken gut microbiome revealed by metagenomics and culture.</title>
        <authorList>
            <person name="Gilroy R."/>
            <person name="Ravi A."/>
            <person name="Getino M."/>
            <person name="Pursley I."/>
            <person name="Horton D.L."/>
            <person name="Alikhan N.F."/>
            <person name="Baker D."/>
            <person name="Gharbi K."/>
            <person name="Hall N."/>
            <person name="Watson M."/>
            <person name="Adriaenssens E.M."/>
            <person name="Foster-Nyarko E."/>
            <person name="Jarju S."/>
            <person name="Secka A."/>
            <person name="Antonio M."/>
            <person name="Oren A."/>
            <person name="Chaudhuri R.R."/>
            <person name="La Ragione R."/>
            <person name="Hildebrand F."/>
            <person name="Pallen M.J."/>
        </authorList>
    </citation>
    <scope>NUCLEOTIDE SEQUENCE</scope>
    <source>
        <strain evidence="10">CHK152-2871</strain>
    </source>
</reference>
<keyword evidence="5 7" id="KW-1133">Transmembrane helix</keyword>
<feature type="domain" description="ABC transmembrane type-1" evidence="9">
    <location>
        <begin position="22"/>
        <end position="315"/>
    </location>
</feature>
<feature type="transmembrane region" description="Helical" evidence="7">
    <location>
        <begin position="166"/>
        <end position="185"/>
    </location>
</feature>
<accession>A0A9D1FIZ9</accession>
<feature type="transmembrane region" description="Helical" evidence="7">
    <location>
        <begin position="21"/>
        <end position="47"/>
    </location>
</feature>
<evidence type="ECO:0000256" key="6">
    <source>
        <dbReference type="ARBA" id="ARBA00023136"/>
    </source>
</evidence>
<feature type="transmembrane region" description="Helical" evidence="7">
    <location>
        <begin position="138"/>
        <end position="160"/>
    </location>
</feature>
<reference evidence="10" key="1">
    <citation type="submission" date="2020-10" db="EMBL/GenBank/DDBJ databases">
        <authorList>
            <person name="Gilroy R."/>
        </authorList>
    </citation>
    <scope>NUCLEOTIDE SEQUENCE</scope>
    <source>
        <strain evidence="10">CHK152-2871</strain>
    </source>
</reference>
<dbReference type="Pfam" id="PF00005">
    <property type="entry name" value="ABC_tran"/>
    <property type="match status" value="1"/>
</dbReference>
<protein>
    <submittedName>
        <fullName evidence="10">ABC transporter ATP-binding protein</fullName>
    </submittedName>
</protein>
<dbReference type="PROSITE" id="PS50893">
    <property type="entry name" value="ABC_TRANSPORTER_2"/>
    <property type="match status" value="1"/>
</dbReference>
<feature type="transmembrane region" description="Helical" evidence="7">
    <location>
        <begin position="255"/>
        <end position="277"/>
    </location>
</feature>
<dbReference type="InterPro" id="IPR036640">
    <property type="entry name" value="ABC1_TM_sf"/>
</dbReference>